<sequence length="61" mass="6734">MIRVIVVKIDIVVNISAQLFKGLVGFELAALCLKLPEKGSIGAGSLHFLRKRFTKIKIVLQ</sequence>
<gene>
    <name evidence="1" type="ORF">SRA_07986</name>
</gene>
<evidence type="ECO:0000313" key="1">
    <source>
        <dbReference type="EMBL" id="EJN94461.1"/>
    </source>
</evidence>
<name>A0ABN0GXC7_STRRT</name>
<reference evidence="1 2" key="1">
    <citation type="submission" date="2009-12" db="EMBL/GenBank/DDBJ databases">
        <authorList>
            <person name="Lefebure T."/>
            <person name="Cornejo O.E."/>
            <person name="Pavinski Bitar P.D."/>
            <person name="Lang P."/>
            <person name="Stanhope M.J."/>
        </authorList>
    </citation>
    <scope>NUCLEOTIDE SEQUENCE [LARGE SCALE GENOMIC DNA]</scope>
    <source>
        <strain evidence="1 2">FA-1</strain>
    </source>
</reference>
<protein>
    <submittedName>
        <fullName evidence="1">Uncharacterized protein</fullName>
    </submittedName>
</protein>
<proteinExistence type="predicted"/>
<accession>A0ABN0GXC7</accession>
<comment type="caution">
    <text evidence="1">The sequence shown here is derived from an EMBL/GenBank/DDBJ whole genome shotgun (WGS) entry which is preliminary data.</text>
</comment>
<keyword evidence="2" id="KW-1185">Reference proteome</keyword>
<evidence type="ECO:0000313" key="2">
    <source>
        <dbReference type="Proteomes" id="UP000007815"/>
    </source>
</evidence>
<organism evidence="1 2">
    <name type="scientific">Streptococcus ratti FA-1 = DSM 20564</name>
    <dbReference type="NCBI Taxonomy" id="699248"/>
    <lineage>
        <taxon>Bacteria</taxon>
        <taxon>Bacillati</taxon>
        <taxon>Bacillota</taxon>
        <taxon>Bacilli</taxon>
        <taxon>Lactobacillales</taxon>
        <taxon>Streptococcaceae</taxon>
        <taxon>Streptococcus</taxon>
    </lineage>
</organism>
<dbReference type="Proteomes" id="UP000007815">
    <property type="component" value="Unassembled WGS sequence"/>
</dbReference>
<dbReference type="EMBL" id="AJTZ01000005">
    <property type="protein sequence ID" value="EJN94461.1"/>
    <property type="molecule type" value="Genomic_DNA"/>
</dbReference>